<reference evidence="1" key="2">
    <citation type="submission" date="2020-06" db="EMBL/GenBank/DDBJ databases">
        <authorList>
            <person name="Sheffer M."/>
        </authorList>
    </citation>
    <scope>NUCLEOTIDE SEQUENCE</scope>
</reference>
<name>A0A8T0EK84_ARGBR</name>
<proteinExistence type="predicted"/>
<evidence type="ECO:0000313" key="1">
    <source>
        <dbReference type="EMBL" id="KAF8771758.1"/>
    </source>
</evidence>
<gene>
    <name evidence="1" type="ORF">HNY73_019133</name>
</gene>
<dbReference type="AlphaFoldDB" id="A0A8T0EK84"/>
<reference evidence="1" key="1">
    <citation type="journal article" date="2020" name="bioRxiv">
        <title>Chromosome-level reference genome of the European wasp spider Argiope bruennichi: a resource for studies on range expansion and evolutionary adaptation.</title>
        <authorList>
            <person name="Sheffer M.M."/>
            <person name="Hoppe A."/>
            <person name="Krehenwinkel H."/>
            <person name="Uhl G."/>
            <person name="Kuss A.W."/>
            <person name="Jensen L."/>
            <person name="Jensen C."/>
            <person name="Gillespie R.G."/>
            <person name="Hoff K.J."/>
            <person name="Prost S."/>
        </authorList>
    </citation>
    <scope>NUCLEOTIDE SEQUENCE</scope>
</reference>
<organism evidence="1 2">
    <name type="scientific">Argiope bruennichi</name>
    <name type="common">Wasp spider</name>
    <name type="synonym">Aranea bruennichi</name>
    <dbReference type="NCBI Taxonomy" id="94029"/>
    <lineage>
        <taxon>Eukaryota</taxon>
        <taxon>Metazoa</taxon>
        <taxon>Ecdysozoa</taxon>
        <taxon>Arthropoda</taxon>
        <taxon>Chelicerata</taxon>
        <taxon>Arachnida</taxon>
        <taxon>Araneae</taxon>
        <taxon>Araneomorphae</taxon>
        <taxon>Entelegynae</taxon>
        <taxon>Araneoidea</taxon>
        <taxon>Araneidae</taxon>
        <taxon>Argiope</taxon>
    </lineage>
</organism>
<comment type="caution">
    <text evidence="1">The sequence shown here is derived from an EMBL/GenBank/DDBJ whole genome shotgun (WGS) entry which is preliminary data.</text>
</comment>
<accession>A0A8T0EK84</accession>
<dbReference type="Proteomes" id="UP000807504">
    <property type="component" value="Unassembled WGS sequence"/>
</dbReference>
<sequence length="325" mass="38638">MKIRGLSYPPCLLTREFSQSMQNVLTMRQMMVFWRWWKFFDTCCPKMLSSHEMYLKYVAYACLKEHECNRNIFDSFISVCALLKNMCNETLRKTGIDFCEANPFIFMVFYRNVLREVFHRRGGFQRLVEYIRDHRYSKWKYQRKGLISLDDPNAPDNDMHIDLTEKLKNELKREHIFETVIDLDEILSDKSSSILARVMLRTMEAQLPPLPSYQDLVKRLVDYRKKEISKKRRDEAVAKFEALEDAFQEYSCFNSDPKANIVSKQKENKRRSENIIQAVIKYNRSKHSVQANSNTPIHQEADRILKHLEGTIKSLIEIIDEYVSE</sequence>
<dbReference type="EMBL" id="JABXBU010002228">
    <property type="protein sequence ID" value="KAF8771758.1"/>
    <property type="molecule type" value="Genomic_DNA"/>
</dbReference>
<evidence type="ECO:0000313" key="2">
    <source>
        <dbReference type="Proteomes" id="UP000807504"/>
    </source>
</evidence>
<keyword evidence="2" id="KW-1185">Reference proteome</keyword>
<protein>
    <submittedName>
        <fullName evidence="1">Uncharacterized protein</fullName>
    </submittedName>
</protein>